<keyword evidence="2" id="KW-1185">Reference proteome</keyword>
<name>A0A1H8MY86_9RHOB</name>
<organism evidence="1 2">
    <name type="scientific">Pseudorhodobacter antarcticus</name>
    <dbReference type="NCBI Taxonomy" id="1077947"/>
    <lineage>
        <taxon>Bacteria</taxon>
        <taxon>Pseudomonadati</taxon>
        <taxon>Pseudomonadota</taxon>
        <taxon>Alphaproteobacteria</taxon>
        <taxon>Rhodobacterales</taxon>
        <taxon>Paracoccaceae</taxon>
        <taxon>Pseudorhodobacter</taxon>
    </lineage>
</organism>
<protein>
    <submittedName>
        <fullName evidence="1">Chromosome partitioning protein, ParB family</fullName>
    </submittedName>
</protein>
<accession>A0A1H8MY86</accession>
<gene>
    <name evidence="1" type="ORF">SAMN05216227_106412</name>
</gene>
<dbReference type="AlphaFoldDB" id="A0A1H8MY86"/>
<evidence type="ECO:0000313" key="2">
    <source>
        <dbReference type="Proteomes" id="UP000183002"/>
    </source>
</evidence>
<proteinExistence type="predicted"/>
<dbReference type="EMBL" id="FOCO01000064">
    <property type="protein sequence ID" value="SEO22361.1"/>
    <property type="molecule type" value="Genomic_DNA"/>
</dbReference>
<reference evidence="1 2" key="1">
    <citation type="submission" date="2016-10" db="EMBL/GenBank/DDBJ databases">
        <authorList>
            <person name="de Groot N.N."/>
        </authorList>
    </citation>
    <scope>NUCLEOTIDE SEQUENCE [LARGE SCALE GENOMIC DNA]</scope>
    <source>
        <strain evidence="1 2">CGMCC 1.10836</strain>
    </source>
</reference>
<dbReference type="Proteomes" id="UP000183002">
    <property type="component" value="Unassembled WGS sequence"/>
</dbReference>
<evidence type="ECO:0000313" key="1">
    <source>
        <dbReference type="EMBL" id="SEO22361.1"/>
    </source>
</evidence>
<sequence length="95" mass="10725">MLHDLFQGDDGGWLEDPALLDRFVTERLQIEAETLVPEGWKWIEVSVDLPYGYSHGMRRLVGDPVLMSEDEVATCGSAGRVSRVGRADCWARRSF</sequence>
<dbReference type="STRING" id="1077947.SAMN05216227_106412"/>